<dbReference type="PRINTS" id="PR00039">
    <property type="entry name" value="HTHLYSR"/>
</dbReference>
<evidence type="ECO:0000256" key="3">
    <source>
        <dbReference type="ARBA" id="ARBA00023125"/>
    </source>
</evidence>
<dbReference type="Proteomes" id="UP000270743">
    <property type="component" value="Unassembled WGS sequence"/>
</dbReference>
<dbReference type="GO" id="GO:0003700">
    <property type="term" value="F:DNA-binding transcription factor activity"/>
    <property type="evidence" value="ECO:0007669"/>
    <property type="project" value="InterPro"/>
</dbReference>
<dbReference type="PANTHER" id="PTHR30419:SF8">
    <property type="entry name" value="NITROGEN ASSIMILATION TRANSCRIPTIONAL ACTIVATOR-RELATED"/>
    <property type="match status" value="1"/>
</dbReference>
<dbReference type="GO" id="GO:0003677">
    <property type="term" value="F:DNA binding"/>
    <property type="evidence" value="ECO:0007669"/>
    <property type="project" value="UniProtKB-KW"/>
</dbReference>
<evidence type="ECO:0000256" key="4">
    <source>
        <dbReference type="ARBA" id="ARBA00023163"/>
    </source>
</evidence>
<comment type="similarity">
    <text evidence="1">Belongs to the LysR transcriptional regulatory family.</text>
</comment>
<name>A0A3S4CJ86_9RHOB</name>
<dbReference type="InterPro" id="IPR000847">
    <property type="entry name" value="LysR_HTH_N"/>
</dbReference>
<keyword evidence="4" id="KW-0804">Transcription</keyword>
<dbReference type="GO" id="GO:0005829">
    <property type="term" value="C:cytosol"/>
    <property type="evidence" value="ECO:0007669"/>
    <property type="project" value="TreeGrafter"/>
</dbReference>
<dbReference type="Pfam" id="PF00126">
    <property type="entry name" value="HTH_1"/>
    <property type="match status" value="1"/>
</dbReference>
<dbReference type="Pfam" id="PF03466">
    <property type="entry name" value="LysR_substrate"/>
    <property type="match status" value="1"/>
</dbReference>
<dbReference type="Gene3D" id="3.40.190.290">
    <property type="match status" value="1"/>
</dbReference>
<accession>A0A3S4CJ86</accession>
<dbReference type="InterPro" id="IPR036388">
    <property type="entry name" value="WH-like_DNA-bd_sf"/>
</dbReference>
<reference evidence="6 7" key="1">
    <citation type="submission" date="2018-12" db="EMBL/GenBank/DDBJ databases">
        <authorList>
            <person name="Criscuolo A."/>
        </authorList>
    </citation>
    <scope>NUCLEOTIDE SEQUENCE [LARGE SCALE GENOMIC DNA]</scope>
    <source>
        <strain evidence="6">ACIP1116241</strain>
    </source>
</reference>
<evidence type="ECO:0000256" key="1">
    <source>
        <dbReference type="ARBA" id="ARBA00009437"/>
    </source>
</evidence>
<dbReference type="SUPFAM" id="SSF46785">
    <property type="entry name" value="Winged helix' DNA-binding domain"/>
    <property type="match status" value="1"/>
</dbReference>
<dbReference type="EMBL" id="UZWE01000029">
    <property type="protein sequence ID" value="VDS08800.1"/>
    <property type="molecule type" value="Genomic_DNA"/>
</dbReference>
<organism evidence="6 7">
    <name type="scientific">Paracoccus haematequi</name>
    <dbReference type="NCBI Taxonomy" id="2491866"/>
    <lineage>
        <taxon>Bacteria</taxon>
        <taxon>Pseudomonadati</taxon>
        <taxon>Pseudomonadota</taxon>
        <taxon>Alphaproteobacteria</taxon>
        <taxon>Rhodobacterales</taxon>
        <taxon>Paracoccaceae</taxon>
        <taxon>Paracoccus</taxon>
    </lineage>
</organism>
<evidence type="ECO:0000313" key="6">
    <source>
        <dbReference type="EMBL" id="VDS08800.1"/>
    </source>
</evidence>
<dbReference type="AlphaFoldDB" id="A0A3S4CJ86"/>
<dbReference type="OrthoDB" id="9803030at2"/>
<dbReference type="InterPro" id="IPR036390">
    <property type="entry name" value="WH_DNA-bd_sf"/>
</dbReference>
<keyword evidence="7" id="KW-1185">Reference proteome</keyword>
<protein>
    <submittedName>
        <fullName evidence="6">HTH-type transcriptional regulator GbpR</fullName>
    </submittedName>
</protein>
<gene>
    <name evidence="6" type="primary">gbpR_3</name>
    <name evidence="6" type="ORF">PARHAE_01984</name>
</gene>
<dbReference type="PANTHER" id="PTHR30419">
    <property type="entry name" value="HTH-TYPE TRANSCRIPTIONAL REGULATOR YBHD"/>
    <property type="match status" value="1"/>
</dbReference>
<dbReference type="RefSeq" id="WP_126154446.1">
    <property type="nucleotide sequence ID" value="NZ_UZWE01000029.1"/>
</dbReference>
<evidence type="ECO:0000256" key="2">
    <source>
        <dbReference type="ARBA" id="ARBA00023015"/>
    </source>
</evidence>
<keyword evidence="2" id="KW-0805">Transcription regulation</keyword>
<proteinExistence type="inferred from homology"/>
<sequence>MAINMHVPPLTSLLGRLRLRQLSLAVAVEELGSLRKAADRIGISQPAATKMLAELEAALGLPLFERGRRGMVPTVYGRALNRHAHLVISDVGALRDELAGLASGAAGRLAVGMITAAAAGPLSIAIAQLKQRRPRLDITITVETSDVLIPMLEQGRLDVVIGRPVQTDHGQDIVFTPIGPERLSIVCGAQNPLRTRPDLSLCDLAEAAWILQPRSSPLRQVVDASFREAGMETPANVVETASILTAATLLQHSGMIAVVPHSVALHYVSSGMMAILPVMLTRQLDPYGALTRKTRAAMPALSELMALIPCEPDP</sequence>
<keyword evidence="3" id="KW-0238">DNA-binding</keyword>
<feature type="domain" description="HTH lysR-type" evidence="5">
    <location>
        <begin position="17"/>
        <end position="74"/>
    </location>
</feature>
<dbReference type="InterPro" id="IPR050950">
    <property type="entry name" value="HTH-type_LysR_regulators"/>
</dbReference>
<evidence type="ECO:0000259" key="5">
    <source>
        <dbReference type="PROSITE" id="PS50931"/>
    </source>
</evidence>
<dbReference type="InterPro" id="IPR005119">
    <property type="entry name" value="LysR_subst-bd"/>
</dbReference>
<dbReference type="SUPFAM" id="SSF53850">
    <property type="entry name" value="Periplasmic binding protein-like II"/>
    <property type="match status" value="1"/>
</dbReference>
<dbReference type="PROSITE" id="PS50931">
    <property type="entry name" value="HTH_LYSR"/>
    <property type="match status" value="1"/>
</dbReference>
<evidence type="ECO:0000313" key="7">
    <source>
        <dbReference type="Proteomes" id="UP000270743"/>
    </source>
</evidence>
<dbReference type="Gene3D" id="1.10.10.10">
    <property type="entry name" value="Winged helix-like DNA-binding domain superfamily/Winged helix DNA-binding domain"/>
    <property type="match status" value="1"/>
</dbReference>